<accession>A0ABV7A3D1</accession>
<protein>
    <submittedName>
        <fullName evidence="1">Uncharacterized protein</fullName>
    </submittedName>
</protein>
<name>A0ABV7A3D1_9BACI</name>
<organism evidence="1 2">
    <name type="scientific">Virgibacillus sediminis</name>
    <dbReference type="NCBI Taxonomy" id="202260"/>
    <lineage>
        <taxon>Bacteria</taxon>
        <taxon>Bacillati</taxon>
        <taxon>Bacillota</taxon>
        <taxon>Bacilli</taxon>
        <taxon>Bacillales</taxon>
        <taxon>Bacillaceae</taxon>
        <taxon>Virgibacillus</taxon>
    </lineage>
</organism>
<evidence type="ECO:0000313" key="1">
    <source>
        <dbReference type="EMBL" id="MFC2947499.1"/>
    </source>
</evidence>
<reference evidence="2" key="1">
    <citation type="journal article" date="2019" name="Int. J. Syst. Evol. Microbiol.">
        <title>The Global Catalogue of Microorganisms (GCM) 10K type strain sequencing project: providing services to taxonomists for standard genome sequencing and annotation.</title>
        <authorList>
            <consortium name="The Broad Institute Genomics Platform"/>
            <consortium name="The Broad Institute Genome Sequencing Center for Infectious Disease"/>
            <person name="Wu L."/>
            <person name="Ma J."/>
        </authorList>
    </citation>
    <scope>NUCLEOTIDE SEQUENCE [LARGE SCALE GENOMIC DNA]</scope>
    <source>
        <strain evidence="2">KCTC 13193</strain>
    </source>
</reference>
<gene>
    <name evidence="1" type="ORF">ACFODW_03875</name>
</gene>
<comment type="caution">
    <text evidence="1">The sequence shown here is derived from an EMBL/GenBank/DDBJ whole genome shotgun (WGS) entry which is preliminary data.</text>
</comment>
<keyword evidence="2" id="KW-1185">Reference proteome</keyword>
<dbReference type="RefSeq" id="WP_390303259.1">
    <property type="nucleotide sequence ID" value="NZ_JBHRRZ010000006.1"/>
</dbReference>
<dbReference type="EMBL" id="JBHRRZ010000006">
    <property type="protein sequence ID" value="MFC2947499.1"/>
    <property type="molecule type" value="Genomic_DNA"/>
</dbReference>
<proteinExistence type="predicted"/>
<sequence>MRYWKLIVIPAFIVLVTGVYYIQHAMAGHGYPEFKLTKVNGEEEVARDITVLANYQKNINDIALKISGDGAVSSNDLSYFDRLSGGLYKDPAIEKLQEEYRNFMRGKNESPHYFSKYGDLLAYVSMKESDQAFMIAVETLNTNTEDTASFHIEVPGSRKNQMIYMEAVELSDGVLNIFTRNFTNGGDNLNYYRIDMETRTLIDSKSLLSATSSGRESWTEMSSLTMGRGISAAEYSLFLVSEWEEVPGPYGHPQPESVAEELILVNNATGEAEEVEIPENLKDSIHTAAMEGSVIYLSNMNEEGMEVLAYNLESAEKGEAQQVIQLPLTKTERRGGPPSVVKGGKLYLAGYQESVPSVFVVDLSDGNVLYEGIVEAGQNRGKLHINELMVY</sequence>
<evidence type="ECO:0000313" key="2">
    <source>
        <dbReference type="Proteomes" id="UP001595387"/>
    </source>
</evidence>
<dbReference type="Proteomes" id="UP001595387">
    <property type="component" value="Unassembled WGS sequence"/>
</dbReference>